<keyword evidence="4 5" id="KW-0975">Bacterial flagellum</keyword>
<dbReference type="OrthoDB" id="9804559at2"/>
<dbReference type="InterPro" id="IPR010930">
    <property type="entry name" value="Flg_bb/hook_C_dom"/>
</dbReference>
<dbReference type="InterPro" id="IPR053967">
    <property type="entry name" value="LlgE_F_G-like_D1"/>
</dbReference>
<feature type="domain" description="Flagellar basal-body/hook protein C-terminal" evidence="7">
    <location>
        <begin position="548"/>
        <end position="588"/>
    </location>
</feature>
<organism evidence="10 11">
    <name type="scientific">Desulfovibrio desulfuricans</name>
    <dbReference type="NCBI Taxonomy" id="876"/>
    <lineage>
        <taxon>Bacteria</taxon>
        <taxon>Pseudomonadati</taxon>
        <taxon>Thermodesulfobacteriota</taxon>
        <taxon>Desulfovibrionia</taxon>
        <taxon>Desulfovibrionales</taxon>
        <taxon>Desulfovibrionaceae</taxon>
        <taxon>Desulfovibrio</taxon>
    </lineage>
</organism>
<evidence type="ECO:0000256" key="5">
    <source>
        <dbReference type="RuleBase" id="RU362116"/>
    </source>
</evidence>
<evidence type="ECO:0000256" key="1">
    <source>
        <dbReference type="ARBA" id="ARBA00004117"/>
    </source>
</evidence>
<dbReference type="Pfam" id="PF06429">
    <property type="entry name" value="Flg_bbr_C"/>
    <property type="match status" value="1"/>
</dbReference>
<dbReference type="InterPro" id="IPR037058">
    <property type="entry name" value="Falgellar_hook_FlgE_sf"/>
</dbReference>
<reference evidence="10 11" key="1">
    <citation type="submission" date="2019-02" db="EMBL/GenBank/DDBJ databases">
        <title>Complete Genome Sequence of Desulfovibrio desulfuricans IC1, a Sulfonate Utilizing Anaerobe.</title>
        <authorList>
            <person name="Day L.A."/>
            <person name="De Leon K.B."/>
            <person name="Wall J.D."/>
        </authorList>
    </citation>
    <scope>NUCLEOTIDE SEQUENCE [LARGE SCALE GENOMIC DNA]</scope>
    <source>
        <strain evidence="10 11">IC1</strain>
    </source>
</reference>
<evidence type="ECO:0000256" key="3">
    <source>
        <dbReference type="ARBA" id="ARBA00019015"/>
    </source>
</evidence>
<keyword evidence="10" id="KW-0282">Flagellum</keyword>
<evidence type="ECO:0000259" key="9">
    <source>
        <dbReference type="Pfam" id="PF22692"/>
    </source>
</evidence>
<dbReference type="GO" id="GO:0005829">
    <property type="term" value="C:cytosol"/>
    <property type="evidence" value="ECO:0007669"/>
    <property type="project" value="TreeGrafter"/>
</dbReference>
<dbReference type="PANTHER" id="PTHR30435">
    <property type="entry name" value="FLAGELLAR PROTEIN"/>
    <property type="match status" value="1"/>
</dbReference>
<dbReference type="Gene3D" id="2.60.98.20">
    <property type="entry name" value="Flagellar hook protein FlgE"/>
    <property type="match status" value="1"/>
</dbReference>
<dbReference type="Proteomes" id="UP000297065">
    <property type="component" value="Chromosome"/>
</dbReference>
<dbReference type="GO" id="GO:0009425">
    <property type="term" value="C:bacterial-type flagellum basal body"/>
    <property type="evidence" value="ECO:0007669"/>
    <property type="project" value="UniProtKB-SubCell"/>
</dbReference>
<dbReference type="Pfam" id="PF07559">
    <property type="entry name" value="FlgE_D2"/>
    <property type="match status" value="1"/>
</dbReference>
<dbReference type="Pfam" id="PF00460">
    <property type="entry name" value="Flg_bb_rod"/>
    <property type="match status" value="1"/>
</dbReference>
<dbReference type="EMBL" id="CP036295">
    <property type="protein sequence ID" value="QCC85717.1"/>
    <property type="molecule type" value="Genomic_DNA"/>
</dbReference>
<evidence type="ECO:0000259" key="8">
    <source>
        <dbReference type="Pfam" id="PF07559"/>
    </source>
</evidence>
<evidence type="ECO:0000259" key="6">
    <source>
        <dbReference type="Pfam" id="PF00460"/>
    </source>
</evidence>
<gene>
    <name evidence="10" type="ORF">DDIC_07480</name>
</gene>
<feature type="domain" description="Flagellar basal body rod protein N-terminal" evidence="6">
    <location>
        <begin position="9"/>
        <end position="37"/>
    </location>
</feature>
<accession>A0A4P7UJ77</accession>
<dbReference type="InterPro" id="IPR019776">
    <property type="entry name" value="Flagellar_basal_body_rod_CS"/>
</dbReference>
<dbReference type="GO" id="GO:0009424">
    <property type="term" value="C:bacterial-type flagellum hook"/>
    <property type="evidence" value="ECO:0007669"/>
    <property type="project" value="TreeGrafter"/>
</dbReference>
<dbReference type="PANTHER" id="PTHR30435:SF1">
    <property type="entry name" value="FLAGELLAR HOOK PROTEIN FLGE"/>
    <property type="match status" value="1"/>
</dbReference>
<dbReference type="InterPro" id="IPR001444">
    <property type="entry name" value="Flag_bb_rod_N"/>
</dbReference>
<dbReference type="NCBIfam" id="TIGR03506">
    <property type="entry name" value="FlgEFG_subfam"/>
    <property type="match status" value="2"/>
</dbReference>
<keyword evidence="10" id="KW-0969">Cilium</keyword>
<evidence type="ECO:0000313" key="11">
    <source>
        <dbReference type="Proteomes" id="UP000297065"/>
    </source>
</evidence>
<dbReference type="SUPFAM" id="SSF117143">
    <property type="entry name" value="Flagellar hook protein flgE"/>
    <property type="match status" value="2"/>
</dbReference>
<name>A0A4P7UJ77_DESDE</name>
<evidence type="ECO:0000313" key="10">
    <source>
        <dbReference type="EMBL" id="QCC85717.1"/>
    </source>
</evidence>
<evidence type="ECO:0000259" key="7">
    <source>
        <dbReference type="Pfam" id="PF06429"/>
    </source>
</evidence>
<dbReference type="AlphaFoldDB" id="A0A4P7UJ77"/>
<dbReference type="InterPro" id="IPR011491">
    <property type="entry name" value="FlgE_D2"/>
</dbReference>
<dbReference type="RefSeq" id="WP_136399860.1">
    <property type="nucleotide sequence ID" value="NZ_CP036295.1"/>
</dbReference>
<dbReference type="GO" id="GO:0071978">
    <property type="term" value="P:bacterial-type flagellum-dependent swarming motility"/>
    <property type="evidence" value="ECO:0007669"/>
    <property type="project" value="TreeGrafter"/>
</dbReference>
<feature type="domain" description="Flagellar hook protein FlgE D2" evidence="8">
    <location>
        <begin position="216"/>
        <end position="471"/>
    </location>
</feature>
<feature type="domain" description="Flagellar hook protein FlgE/F/G-like D1" evidence="9">
    <location>
        <begin position="88"/>
        <end position="140"/>
    </location>
</feature>
<comment type="function">
    <text evidence="5">A flexible structure which links the flagellar filament to the drive apparatus in the basal body.</text>
</comment>
<comment type="similarity">
    <text evidence="2 5">Belongs to the flagella basal body rod proteins family.</text>
</comment>
<sequence length="591" mass="62662">MSLSSSMWTSVSGLMAHGNKMNIVGNNIANVSTLAYKGQRADFSDYLYTDGGSVSGTTQIGQGVSTYAVLGDFSQGSFESTNSGSDLAIDGNGYFKVRNPNSEQMYYTRAGDFYFNANRAMQNPEGMIMQGWEVDNTSSSVVFNSGSTSIGNTTATSSTYKGSGSPKDIVLDSWNLPPKQTQSVSFTMQLSLDAGMDKTTSATNPMSALFMQWDGTSTTPLADSAYATQSSLNVYDEGGTKHNLTVYYDKVDASSSSYTIQNLPSGYSMYEYMVTIPPSEDNRTYGGTVTYDAQGNPILTGGTSFKGTSKAGVLMTGQLIFNASGQLVNQTAYTYGAQDTPAADTPCNLNPSALASWQPTKISSNGLPVFNANFTGTPLSNSVSETAANGGTPYSIAEKSIIELNLGLKDTASVPWNNPGTATSLASLTVAAGNIDYATRAATMATTVRGTSASVAAAGNSSVRTSNADGYPAGVLNNFSIDTNGVIYGKYDNNQTMALYQISMYDFDNLQGLYREGNNLYSETKESGVARQGVAGDNGFGSTKAYNIEQSNVDMSREFVQMIATQRGFQANSKSITTVDSMLETVIGMKR</sequence>
<dbReference type="InterPro" id="IPR020013">
    <property type="entry name" value="Flagellar_FlgE/F/G"/>
</dbReference>
<keyword evidence="10" id="KW-0966">Cell projection</keyword>
<dbReference type="PROSITE" id="PS00588">
    <property type="entry name" value="FLAGELLA_BB_ROD"/>
    <property type="match status" value="1"/>
</dbReference>
<evidence type="ECO:0000256" key="2">
    <source>
        <dbReference type="ARBA" id="ARBA00009677"/>
    </source>
</evidence>
<comment type="subcellular location">
    <subcellularLocation>
        <location evidence="1 5">Bacterial flagellum basal body</location>
    </subcellularLocation>
</comment>
<protein>
    <recommendedName>
        <fullName evidence="3 5">Flagellar hook protein FlgE</fullName>
    </recommendedName>
</protein>
<dbReference type="InterPro" id="IPR037925">
    <property type="entry name" value="FlgE/F/G-like"/>
</dbReference>
<evidence type="ECO:0000256" key="4">
    <source>
        <dbReference type="ARBA" id="ARBA00023143"/>
    </source>
</evidence>
<proteinExistence type="inferred from homology"/>
<dbReference type="Pfam" id="PF22692">
    <property type="entry name" value="LlgE_F_G_D1"/>
    <property type="match status" value="1"/>
</dbReference>